<keyword evidence="3" id="KW-0175">Coiled coil</keyword>
<dbReference type="Pfam" id="PF04548">
    <property type="entry name" value="AIG1"/>
    <property type="match status" value="1"/>
</dbReference>
<name>A0A015IQ25_RHIIW</name>
<evidence type="ECO:0000259" key="4">
    <source>
        <dbReference type="PROSITE" id="PS51720"/>
    </source>
</evidence>
<sequence length="736" mass="84680">MAKEIKNILLVGRTGAGKSTLANVISGTKYFEASASSVSVTKEAKAKEFTRNQINYRVIDTVGFQDTTLDEKEELLAEFRKEVDNYICEGILQILLVVDKRFTKNEIDDFRWFSSYLFDDKVFDYTTIVRTHFPDFEDGNACKSDTEALIKSSKDKYKDIEKMLSEGRIIHVDNSHAEKSRNKLFEYMLEKECMMNNYKPMTSKSIKNKFNSLKKEIGSLLTKLGLTKIGYSIKNYFNGFFSSNSPDEKQLLSKKLEELIELKEKIEAGKLVNKDLEERDSKLSESISKFKDRLDDEEKEYLDRLLNVQKEISKADLGGYSSEEESELKKLKNELGTLKRKLAGQLSKIEINNLLEEKEWITRSLILSGELEINERKQLQQEIIKYSTIIGLKDIDIRSKSSVEELLREEQLLKKFKLKNDDDSISSVEGDDNSISFKEWNKIDLTMRIGEKTLKLKQLKENISFDNEAQILLEMLLSTQEKVSKVGNVGAMQEKKDLQQKLKAKGGFNRLVNILNKNEEIIKLKNQVYERKKSPSSKYLSIQQYLDQLYPTEENKRRVEEIAIDFYENPIEGIVGGKLNLQKYPNLKRLIIDGEYLKSKLTELNVSGCSNLELLHCIENKLISLKLMNNKNLKKITLAYNHLNAISFLKNIPYPRKLVHLDISNNNIQNNGLEFLKDFVNLEVLSLGNYNENFSNNFTGSFVSLKKLTKLKELHIKDSGIIGIDGYVNPAKVKIG</sequence>
<evidence type="ECO:0000256" key="3">
    <source>
        <dbReference type="SAM" id="Coils"/>
    </source>
</evidence>
<dbReference type="PANTHER" id="PTHR10903:SF184">
    <property type="entry name" value="GTP-BINDING PROTEIN A"/>
    <property type="match status" value="1"/>
</dbReference>
<dbReference type="AlphaFoldDB" id="A0A015IQ25"/>
<dbReference type="SUPFAM" id="SSF52540">
    <property type="entry name" value="P-loop containing nucleoside triphosphate hydrolases"/>
    <property type="match status" value="1"/>
</dbReference>
<comment type="caution">
    <text evidence="5">The sequence shown here is derived from an EMBL/GenBank/DDBJ whole genome shotgun (WGS) entry which is preliminary data.</text>
</comment>
<evidence type="ECO:0000313" key="5">
    <source>
        <dbReference type="EMBL" id="EXX59332.1"/>
    </source>
</evidence>
<feature type="coiled-coil region" evidence="3">
    <location>
        <begin position="249"/>
        <end position="348"/>
    </location>
</feature>
<gene>
    <name evidence="5" type="ORF">RirG_189930</name>
</gene>
<dbReference type="HOGENOM" id="CLU_376885_0_0_1"/>
<dbReference type="SUPFAM" id="SSF52058">
    <property type="entry name" value="L domain-like"/>
    <property type="match status" value="1"/>
</dbReference>
<dbReference type="Proteomes" id="UP000022910">
    <property type="component" value="Unassembled WGS sequence"/>
</dbReference>
<dbReference type="Gene3D" id="3.40.50.300">
    <property type="entry name" value="P-loop containing nucleotide triphosphate hydrolases"/>
    <property type="match status" value="1"/>
</dbReference>
<dbReference type="InterPro" id="IPR006703">
    <property type="entry name" value="G_AIG1"/>
</dbReference>
<dbReference type="GO" id="GO:0005525">
    <property type="term" value="F:GTP binding"/>
    <property type="evidence" value="ECO:0007669"/>
    <property type="project" value="UniProtKB-KW"/>
</dbReference>
<dbReference type="InterPro" id="IPR027417">
    <property type="entry name" value="P-loop_NTPase"/>
</dbReference>
<evidence type="ECO:0000256" key="2">
    <source>
        <dbReference type="ARBA" id="ARBA00023134"/>
    </source>
</evidence>
<dbReference type="InterPro" id="IPR032675">
    <property type="entry name" value="LRR_dom_sf"/>
</dbReference>
<reference evidence="5 6" key="1">
    <citation type="submission" date="2014-02" db="EMBL/GenBank/DDBJ databases">
        <title>Single nucleus genome sequencing reveals high similarity among nuclei of an endomycorrhizal fungus.</title>
        <authorList>
            <person name="Lin K."/>
            <person name="Geurts R."/>
            <person name="Zhang Z."/>
            <person name="Limpens E."/>
            <person name="Saunders D.G."/>
            <person name="Mu D."/>
            <person name="Pang E."/>
            <person name="Cao H."/>
            <person name="Cha H."/>
            <person name="Lin T."/>
            <person name="Zhou Q."/>
            <person name="Shang Y."/>
            <person name="Li Y."/>
            <person name="Ivanov S."/>
            <person name="Sharma T."/>
            <person name="Velzen R.V."/>
            <person name="Ruijter N.D."/>
            <person name="Aanen D.K."/>
            <person name="Win J."/>
            <person name="Kamoun S."/>
            <person name="Bisseling T."/>
            <person name="Huang S."/>
        </authorList>
    </citation>
    <scope>NUCLEOTIDE SEQUENCE [LARGE SCALE GENOMIC DNA]</scope>
    <source>
        <strain evidence="6">DAOM197198w</strain>
    </source>
</reference>
<dbReference type="SMR" id="A0A015IQ25"/>
<dbReference type="OrthoDB" id="8954335at2759"/>
<evidence type="ECO:0000256" key="1">
    <source>
        <dbReference type="ARBA" id="ARBA00022741"/>
    </source>
</evidence>
<dbReference type="InterPro" id="IPR045058">
    <property type="entry name" value="GIMA/IAN/Toc"/>
</dbReference>
<keyword evidence="6" id="KW-1185">Reference proteome</keyword>
<protein>
    <recommendedName>
        <fullName evidence="4">AIG1-type G domain-containing protein</fullName>
    </recommendedName>
</protein>
<dbReference type="Gene3D" id="3.80.10.10">
    <property type="entry name" value="Ribonuclease Inhibitor"/>
    <property type="match status" value="1"/>
</dbReference>
<dbReference type="EMBL" id="JEMT01026499">
    <property type="protein sequence ID" value="EXX59332.1"/>
    <property type="molecule type" value="Genomic_DNA"/>
</dbReference>
<evidence type="ECO:0000313" key="6">
    <source>
        <dbReference type="Proteomes" id="UP000022910"/>
    </source>
</evidence>
<dbReference type="PROSITE" id="PS51720">
    <property type="entry name" value="G_AIG1"/>
    <property type="match status" value="1"/>
</dbReference>
<feature type="domain" description="AIG1-type G" evidence="4">
    <location>
        <begin position="3"/>
        <end position="215"/>
    </location>
</feature>
<organism evidence="5 6">
    <name type="scientific">Rhizophagus irregularis (strain DAOM 197198w)</name>
    <name type="common">Glomus intraradices</name>
    <dbReference type="NCBI Taxonomy" id="1432141"/>
    <lineage>
        <taxon>Eukaryota</taxon>
        <taxon>Fungi</taxon>
        <taxon>Fungi incertae sedis</taxon>
        <taxon>Mucoromycota</taxon>
        <taxon>Glomeromycotina</taxon>
        <taxon>Glomeromycetes</taxon>
        <taxon>Glomerales</taxon>
        <taxon>Glomeraceae</taxon>
        <taxon>Rhizophagus</taxon>
    </lineage>
</organism>
<keyword evidence="2" id="KW-0342">GTP-binding</keyword>
<dbReference type="InterPro" id="IPR001611">
    <property type="entry name" value="Leu-rich_rpt"/>
</dbReference>
<dbReference type="PANTHER" id="PTHR10903">
    <property type="entry name" value="GTPASE, IMAP FAMILY MEMBER-RELATED"/>
    <property type="match status" value="1"/>
</dbReference>
<proteinExistence type="predicted"/>
<accession>A0A015IQ25</accession>
<keyword evidence="1" id="KW-0547">Nucleotide-binding</keyword>
<dbReference type="PROSITE" id="PS51450">
    <property type="entry name" value="LRR"/>
    <property type="match status" value="1"/>
</dbReference>